<proteinExistence type="predicted"/>
<feature type="domain" description="HTH luxR-type" evidence="1">
    <location>
        <begin position="253"/>
        <end position="318"/>
    </location>
</feature>
<dbReference type="RefSeq" id="WP_258781824.1">
    <property type="nucleotide sequence ID" value="NZ_JANUGP010000026.1"/>
</dbReference>
<dbReference type="InterPro" id="IPR016032">
    <property type="entry name" value="Sig_transdc_resp-reg_C-effctor"/>
</dbReference>
<evidence type="ECO:0000313" key="2">
    <source>
        <dbReference type="EMBL" id="MCS0604936.1"/>
    </source>
</evidence>
<dbReference type="Proteomes" id="UP001205612">
    <property type="component" value="Unassembled WGS sequence"/>
</dbReference>
<name>A0ABT2B952_9ACTN</name>
<protein>
    <submittedName>
        <fullName evidence="2">Helix-turn-helix transcriptional regulator</fullName>
    </submittedName>
</protein>
<keyword evidence="3" id="KW-1185">Reference proteome</keyword>
<dbReference type="InterPro" id="IPR036388">
    <property type="entry name" value="WH-like_DNA-bd_sf"/>
</dbReference>
<organism evidence="2 3">
    <name type="scientific">Streptomyces pyxinicus</name>
    <dbReference type="NCBI Taxonomy" id="2970331"/>
    <lineage>
        <taxon>Bacteria</taxon>
        <taxon>Bacillati</taxon>
        <taxon>Actinomycetota</taxon>
        <taxon>Actinomycetes</taxon>
        <taxon>Kitasatosporales</taxon>
        <taxon>Streptomycetaceae</taxon>
        <taxon>Streptomyces</taxon>
    </lineage>
</organism>
<evidence type="ECO:0000313" key="3">
    <source>
        <dbReference type="Proteomes" id="UP001205612"/>
    </source>
</evidence>
<dbReference type="PANTHER" id="PTHR34293">
    <property type="entry name" value="HTH-TYPE TRANSCRIPTIONAL REGULATOR TRMBL2"/>
    <property type="match status" value="1"/>
</dbReference>
<dbReference type="Pfam" id="PF00196">
    <property type="entry name" value="GerE"/>
    <property type="match status" value="1"/>
</dbReference>
<dbReference type="Gene3D" id="1.10.10.10">
    <property type="entry name" value="Winged helix-like DNA-binding domain superfamily/Winged helix DNA-binding domain"/>
    <property type="match status" value="2"/>
</dbReference>
<dbReference type="PANTHER" id="PTHR34293:SF1">
    <property type="entry name" value="HTH-TYPE TRANSCRIPTIONAL REGULATOR TRMBL2"/>
    <property type="match status" value="1"/>
</dbReference>
<dbReference type="SMART" id="SM00421">
    <property type="entry name" value="HTH_LUXR"/>
    <property type="match status" value="1"/>
</dbReference>
<reference evidence="2 3" key="1">
    <citation type="submission" date="2022-08" db="EMBL/GenBank/DDBJ databases">
        <authorList>
            <person name="Somphong A."/>
            <person name="Phongsopitanun W."/>
        </authorList>
    </citation>
    <scope>NUCLEOTIDE SEQUENCE [LARGE SCALE GENOMIC DNA]</scope>
    <source>
        <strain evidence="2 3">LP11</strain>
    </source>
</reference>
<comment type="caution">
    <text evidence="2">The sequence shown here is derived from an EMBL/GenBank/DDBJ whole genome shotgun (WGS) entry which is preliminary data.</text>
</comment>
<dbReference type="PROSITE" id="PS50043">
    <property type="entry name" value="HTH_LUXR_2"/>
    <property type="match status" value="1"/>
</dbReference>
<gene>
    <name evidence="2" type="ORF">NX794_27540</name>
</gene>
<evidence type="ECO:0000259" key="1">
    <source>
        <dbReference type="PROSITE" id="PS50043"/>
    </source>
</evidence>
<sequence>MEPQVEAVYRLLLDRTDLGVPQLCRELGLAERDVREALDRLAELTLLRQSRDEPGRLRALSLDLALDVLLRRREQDVLEQQHHLAAARLAVARAMTERAGRRLTAGCGSDADVLLGLDAFQERLELLAKDLHHECLAMLPGGAQSREGLEALRALDEEALGRGVTLLALHHDSVRTDPAMAEYVGRLSEGSGEVRTAPMLPPRFLVLDRATALIPVDPDNTHHGVLCTKEPAVVATLCAVFFHTWETAIPLGAGLPAEELSAEERSLLRLLARGLTDEAAAKRLGVSLRTVRRRMSALMERLHARSRFEAGLKAGQLGWL</sequence>
<accession>A0ABT2B952</accession>
<dbReference type="InterPro" id="IPR051797">
    <property type="entry name" value="TrmB-like"/>
</dbReference>
<dbReference type="SUPFAM" id="SSF46894">
    <property type="entry name" value="C-terminal effector domain of the bipartite response regulators"/>
    <property type="match status" value="1"/>
</dbReference>
<dbReference type="EMBL" id="JANUGP010000026">
    <property type="protein sequence ID" value="MCS0604936.1"/>
    <property type="molecule type" value="Genomic_DNA"/>
</dbReference>
<dbReference type="CDD" id="cd06170">
    <property type="entry name" value="LuxR_C_like"/>
    <property type="match status" value="1"/>
</dbReference>
<dbReference type="InterPro" id="IPR000792">
    <property type="entry name" value="Tscrpt_reg_LuxR_C"/>
</dbReference>
<dbReference type="PRINTS" id="PR00038">
    <property type="entry name" value="HTHLUXR"/>
</dbReference>